<keyword evidence="3" id="KW-1185">Reference proteome</keyword>
<dbReference type="AlphaFoldDB" id="A0A7W1WSB0"/>
<proteinExistence type="predicted"/>
<evidence type="ECO:0008006" key="4">
    <source>
        <dbReference type="Google" id="ProtNLM"/>
    </source>
</evidence>
<name>A0A7W1WSB0_9BACL</name>
<organism evidence="2 3">
    <name type="scientific">Paenactinomyces guangxiensis</name>
    <dbReference type="NCBI Taxonomy" id="1490290"/>
    <lineage>
        <taxon>Bacteria</taxon>
        <taxon>Bacillati</taxon>
        <taxon>Bacillota</taxon>
        <taxon>Bacilli</taxon>
        <taxon>Bacillales</taxon>
        <taxon>Thermoactinomycetaceae</taxon>
        <taxon>Paenactinomyces</taxon>
    </lineage>
</organism>
<evidence type="ECO:0000256" key="1">
    <source>
        <dbReference type="SAM" id="MobiDB-lite"/>
    </source>
</evidence>
<reference evidence="2 3" key="1">
    <citation type="submission" date="2020-07" db="EMBL/GenBank/DDBJ databases">
        <authorList>
            <person name="Feng H."/>
        </authorList>
    </citation>
    <scope>NUCLEOTIDE SEQUENCE [LARGE SCALE GENOMIC DNA]</scope>
    <source>
        <strain evidence="3">s-10</strain>
    </source>
</reference>
<gene>
    <name evidence="2" type="ORF">H1191_12490</name>
</gene>
<feature type="region of interest" description="Disordered" evidence="1">
    <location>
        <begin position="113"/>
        <end position="155"/>
    </location>
</feature>
<dbReference type="RefSeq" id="WP_181752368.1">
    <property type="nucleotide sequence ID" value="NZ_JACEIQ010000012.1"/>
</dbReference>
<comment type="caution">
    <text evidence="2">The sequence shown here is derived from an EMBL/GenBank/DDBJ whole genome shotgun (WGS) entry which is preliminary data.</text>
</comment>
<feature type="compositionally biased region" description="Low complexity" evidence="1">
    <location>
        <begin position="119"/>
        <end position="142"/>
    </location>
</feature>
<evidence type="ECO:0000313" key="2">
    <source>
        <dbReference type="EMBL" id="MBA4495126.1"/>
    </source>
</evidence>
<dbReference type="Proteomes" id="UP000535491">
    <property type="component" value="Unassembled WGS sequence"/>
</dbReference>
<sequence length="267" mass="31476">MSGWIKVHRKLLNSGMWKSLNSKQRDVAMTILLMVFHDESRVDTGENIVKTKPGQRFCSLESIREHCAKDVTIQNIRTALTKLEKWGFLTCESTNKGRLITVVNWEVYQSPEKNQQADQQATNKQLTTTNNNKEINNNNVVSESEEEQPKKKRKRTYPDDFMEFWKVYPRTRKMNKKKTYELYKQLIDDGEKPEDLIKAAENYARECEEKETPEKYIKHPTTFLGMDEPFRDYIEDDYYQAEEAEPVNLQLSDDFLMRKLQEAVANL</sequence>
<evidence type="ECO:0000313" key="3">
    <source>
        <dbReference type="Proteomes" id="UP000535491"/>
    </source>
</evidence>
<dbReference type="EMBL" id="JACEIQ010000012">
    <property type="protein sequence ID" value="MBA4495126.1"/>
    <property type="molecule type" value="Genomic_DNA"/>
</dbReference>
<accession>A0A7W1WSB0</accession>
<protein>
    <recommendedName>
        <fullName evidence="4">Replication protein</fullName>
    </recommendedName>
</protein>